<dbReference type="Pfam" id="PF13860">
    <property type="entry name" value="FlgD_ig"/>
    <property type="match status" value="1"/>
</dbReference>
<proteinExistence type="predicted"/>
<accession>A0ABW2A1K3</accession>
<protein>
    <submittedName>
        <fullName evidence="2">FlgD immunoglobulin-like domain containing protein</fullName>
    </submittedName>
</protein>
<keyword evidence="3" id="KW-1185">Reference proteome</keyword>
<feature type="domain" description="FlgD/Vpr Ig-like" evidence="1">
    <location>
        <begin position="23"/>
        <end position="89"/>
    </location>
</feature>
<dbReference type="Gene3D" id="2.60.40.4070">
    <property type="match status" value="1"/>
</dbReference>
<sequence length="106" mass="11509">MQVDPNFFDPATPDFLTPNAPVATVTYDLDKTATVELTVTNLKTGQVLKRITQQAVAAGTGHTIAWNGHAENGLFADAGDYRISLRATDSTSSESITRYALVRVFY</sequence>
<evidence type="ECO:0000313" key="3">
    <source>
        <dbReference type="Proteomes" id="UP001596422"/>
    </source>
</evidence>
<dbReference type="EMBL" id="JBHSWE010000001">
    <property type="protein sequence ID" value="MFC6671375.1"/>
    <property type="molecule type" value="Genomic_DNA"/>
</dbReference>
<dbReference type="InterPro" id="IPR025965">
    <property type="entry name" value="FlgD/Vpr_Ig-like"/>
</dbReference>
<evidence type="ECO:0000313" key="2">
    <source>
        <dbReference type="EMBL" id="MFC6671375.1"/>
    </source>
</evidence>
<evidence type="ECO:0000259" key="1">
    <source>
        <dbReference type="Pfam" id="PF13860"/>
    </source>
</evidence>
<dbReference type="Proteomes" id="UP001596422">
    <property type="component" value="Unassembled WGS sequence"/>
</dbReference>
<gene>
    <name evidence="2" type="ORF">ACFQDL_15820</name>
</gene>
<name>A0ABW2A1K3_9GAMM</name>
<dbReference type="SUPFAM" id="SSF49299">
    <property type="entry name" value="PKD domain"/>
    <property type="match status" value="1"/>
</dbReference>
<organism evidence="2 3">
    <name type="scientific">Marinobacterium aestuariivivens</name>
    <dbReference type="NCBI Taxonomy" id="1698799"/>
    <lineage>
        <taxon>Bacteria</taxon>
        <taxon>Pseudomonadati</taxon>
        <taxon>Pseudomonadota</taxon>
        <taxon>Gammaproteobacteria</taxon>
        <taxon>Oceanospirillales</taxon>
        <taxon>Oceanospirillaceae</taxon>
        <taxon>Marinobacterium</taxon>
    </lineage>
</organism>
<dbReference type="InterPro" id="IPR035986">
    <property type="entry name" value="PKD_dom_sf"/>
</dbReference>
<reference evidence="3" key="1">
    <citation type="journal article" date="2019" name="Int. J. Syst. Evol. Microbiol.">
        <title>The Global Catalogue of Microorganisms (GCM) 10K type strain sequencing project: providing services to taxonomists for standard genome sequencing and annotation.</title>
        <authorList>
            <consortium name="The Broad Institute Genomics Platform"/>
            <consortium name="The Broad Institute Genome Sequencing Center for Infectious Disease"/>
            <person name="Wu L."/>
            <person name="Ma J."/>
        </authorList>
    </citation>
    <scope>NUCLEOTIDE SEQUENCE [LARGE SCALE GENOMIC DNA]</scope>
    <source>
        <strain evidence="3">NBRC 111756</strain>
    </source>
</reference>
<comment type="caution">
    <text evidence="2">The sequence shown here is derived from an EMBL/GenBank/DDBJ whole genome shotgun (WGS) entry which is preliminary data.</text>
</comment>
<dbReference type="RefSeq" id="WP_379913112.1">
    <property type="nucleotide sequence ID" value="NZ_JBHSWE010000001.1"/>
</dbReference>